<evidence type="ECO:0000313" key="3">
    <source>
        <dbReference type="Proteomes" id="UP001551675"/>
    </source>
</evidence>
<reference evidence="2 3" key="1">
    <citation type="submission" date="2024-06" db="EMBL/GenBank/DDBJ databases">
        <title>The Natural Products Discovery Center: Release of the First 8490 Sequenced Strains for Exploring Actinobacteria Biosynthetic Diversity.</title>
        <authorList>
            <person name="Kalkreuter E."/>
            <person name="Kautsar S.A."/>
            <person name="Yang D."/>
            <person name="Bader C.D."/>
            <person name="Teijaro C.N."/>
            <person name="Fluegel L."/>
            <person name="Davis C.M."/>
            <person name="Simpson J.R."/>
            <person name="Lauterbach L."/>
            <person name="Steele A.D."/>
            <person name="Gui C."/>
            <person name="Meng S."/>
            <person name="Li G."/>
            <person name="Viehrig K."/>
            <person name="Ye F."/>
            <person name="Su P."/>
            <person name="Kiefer A.F."/>
            <person name="Nichols A."/>
            <person name="Cepeda A.J."/>
            <person name="Yan W."/>
            <person name="Fan B."/>
            <person name="Jiang Y."/>
            <person name="Adhikari A."/>
            <person name="Zheng C.-J."/>
            <person name="Schuster L."/>
            <person name="Cowan T.M."/>
            <person name="Smanski M.J."/>
            <person name="Chevrette M.G."/>
            <person name="De Carvalho L.P.S."/>
            <person name="Shen B."/>
        </authorList>
    </citation>
    <scope>NUCLEOTIDE SEQUENCE [LARGE SCALE GENOMIC DNA]</scope>
    <source>
        <strain evidence="2 3">NPDC050100</strain>
    </source>
</reference>
<comment type="caution">
    <text evidence="2">The sequence shown here is derived from an EMBL/GenBank/DDBJ whole genome shotgun (WGS) entry which is preliminary data.</text>
</comment>
<evidence type="ECO:0000256" key="1">
    <source>
        <dbReference type="SAM" id="Phobius"/>
    </source>
</evidence>
<keyword evidence="1" id="KW-0472">Membrane</keyword>
<keyword evidence="1" id="KW-0812">Transmembrane</keyword>
<keyword evidence="1" id="KW-1133">Transmembrane helix</keyword>
<dbReference type="RefSeq" id="WP_061260386.1">
    <property type="nucleotide sequence ID" value="NZ_JBFALK010000032.1"/>
</dbReference>
<proteinExistence type="predicted"/>
<protein>
    <submittedName>
        <fullName evidence="2">Uncharacterized protein</fullName>
    </submittedName>
</protein>
<feature type="transmembrane region" description="Helical" evidence="1">
    <location>
        <begin position="12"/>
        <end position="34"/>
    </location>
</feature>
<feature type="transmembrane region" description="Helical" evidence="1">
    <location>
        <begin position="78"/>
        <end position="99"/>
    </location>
</feature>
<keyword evidence="3" id="KW-1185">Reference proteome</keyword>
<dbReference type="Proteomes" id="UP001551675">
    <property type="component" value="Unassembled WGS sequence"/>
</dbReference>
<sequence>MVQRYTNERGARIFAGGYLGVLAIAAVTSLGGLLAGKDSVVLWPVILVVPLGWPLFWLIDKSQQAVWDSWFSMDHRWLVPLVIWALFVACGALQAWLFWRVTRGKRLTPRT</sequence>
<feature type="transmembrane region" description="Helical" evidence="1">
    <location>
        <begin position="40"/>
        <end position="58"/>
    </location>
</feature>
<name>A0ABV3GSK1_MICGL</name>
<dbReference type="EMBL" id="JBFALK010000032">
    <property type="protein sequence ID" value="MEV0974600.1"/>
    <property type="molecule type" value="Genomic_DNA"/>
</dbReference>
<accession>A0ABV3GSK1</accession>
<dbReference type="Pfam" id="PF25637">
    <property type="entry name" value="DUF7942"/>
    <property type="match status" value="1"/>
</dbReference>
<dbReference type="InterPro" id="IPR057702">
    <property type="entry name" value="DUF7942"/>
</dbReference>
<organism evidence="2 3">
    <name type="scientific">Microtetraspora glauca</name>
    <dbReference type="NCBI Taxonomy" id="1996"/>
    <lineage>
        <taxon>Bacteria</taxon>
        <taxon>Bacillati</taxon>
        <taxon>Actinomycetota</taxon>
        <taxon>Actinomycetes</taxon>
        <taxon>Streptosporangiales</taxon>
        <taxon>Streptosporangiaceae</taxon>
        <taxon>Microtetraspora</taxon>
    </lineage>
</organism>
<gene>
    <name evidence="2" type="ORF">AB0I59_38925</name>
</gene>
<evidence type="ECO:0000313" key="2">
    <source>
        <dbReference type="EMBL" id="MEV0974600.1"/>
    </source>
</evidence>